<dbReference type="Proteomes" id="UP000324907">
    <property type="component" value="Unassembled WGS sequence"/>
</dbReference>
<evidence type="ECO:0000313" key="1">
    <source>
        <dbReference type="EMBL" id="KAA0166986.1"/>
    </source>
</evidence>
<dbReference type="EMBL" id="VLTL01000036">
    <property type="protein sequence ID" value="KAA0166986.1"/>
    <property type="molecule type" value="Genomic_DNA"/>
</dbReference>
<dbReference type="AlphaFoldDB" id="A0A5A8DNG8"/>
<comment type="caution">
    <text evidence="1">The sequence shown here is derived from an EMBL/GenBank/DDBJ whole genome shotgun (WGS) entry which is preliminary data.</text>
</comment>
<accession>A0A5A8DNG8</accession>
<organism evidence="1 2">
    <name type="scientific">Cafeteria roenbergensis</name>
    <name type="common">Marine flagellate</name>
    <dbReference type="NCBI Taxonomy" id="33653"/>
    <lineage>
        <taxon>Eukaryota</taxon>
        <taxon>Sar</taxon>
        <taxon>Stramenopiles</taxon>
        <taxon>Bigyra</taxon>
        <taxon>Opalozoa</taxon>
        <taxon>Bicosoecida</taxon>
        <taxon>Cafeteriaceae</taxon>
        <taxon>Cafeteria</taxon>
    </lineage>
</organism>
<proteinExistence type="predicted"/>
<reference evidence="1 2" key="1">
    <citation type="submission" date="2019-07" db="EMBL/GenBank/DDBJ databases">
        <title>Genomes of Cafeteria roenbergensis.</title>
        <authorList>
            <person name="Fischer M.G."/>
            <person name="Hackl T."/>
            <person name="Roman M."/>
        </authorList>
    </citation>
    <scope>NUCLEOTIDE SEQUENCE [LARGE SCALE GENOMIC DNA]</scope>
    <source>
        <strain evidence="1 2">RCC970-E3</strain>
    </source>
</reference>
<name>A0A5A8DNG8_CAFRO</name>
<evidence type="ECO:0000313" key="2">
    <source>
        <dbReference type="Proteomes" id="UP000324907"/>
    </source>
</evidence>
<gene>
    <name evidence="1" type="ORF">FNF28_02910</name>
</gene>
<protein>
    <submittedName>
        <fullName evidence="1">Uncharacterized protein</fullName>
    </submittedName>
</protein>
<sequence>MDIVQSAQNFGCARFLSEYTWKSAGFALVGEAPAAVDDMLCTTSFRLGVMLLHSEAIVQAFMSVQVA</sequence>